<reference evidence="2 3" key="1">
    <citation type="submission" date="2022-05" db="EMBL/GenBank/DDBJ databases">
        <authorList>
            <consortium name="Genoscope - CEA"/>
            <person name="William W."/>
        </authorList>
    </citation>
    <scope>NUCLEOTIDE SEQUENCE [LARGE SCALE GENOMIC DNA]</scope>
</reference>
<organism evidence="2 3">
    <name type="scientific">Porites lobata</name>
    <dbReference type="NCBI Taxonomy" id="104759"/>
    <lineage>
        <taxon>Eukaryota</taxon>
        <taxon>Metazoa</taxon>
        <taxon>Cnidaria</taxon>
        <taxon>Anthozoa</taxon>
        <taxon>Hexacorallia</taxon>
        <taxon>Scleractinia</taxon>
        <taxon>Fungiina</taxon>
        <taxon>Poritidae</taxon>
        <taxon>Porites</taxon>
    </lineage>
</organism>
<dbReference type="Proteomes" id="UP001159405">
    <property type="component" value="Unassembled WGS sequence"/>
</dbReference>
<feature type="compositionally biased region" description="Basic and acidic residues" evidence="1">
    <location>
        <begin position="113"/>
        <end position="123"/>
    </location>
</feature>
<evidence type="ECO:0000313" key="2">
    <source>
        <dbReference type="EMBL" id="CAH3181488.1"/>
    </source>
</evidence>
<feature type="compositionally biased region" description="Basic residues" evidence="1">
    <location>
        <begin position="26"/>
        <end position="45"/>
    </location>
</feature>
<comment type="caution">
    <text evidence="2">The sequence shown here is derived from an EMBL/GenBank/DDBJ whole genome shotgun (WGS) entry which is preliminary data.</text>
</comment>
<proteinExistence type="predicted"/>
<feature type="region of interest" description="Disordered" evidence="1">
    <location>
        <begin position="1"/>
        <end position="52"/>
    </location>
</feature>
<protein>
    <submittedName>
        <fullName evidence="2">Uncharacterized protein</fullName>
    </submittedName>
</protein>
<feature type="non-terminal residue" evidence="2">
    <location>
        <position position="1"/>
    </location>
</feature>
<evidence type="ECO:0000313" key="3">
    <source>
        <dbReference type="Proteomes" id="UP001159405"/>
    </source>
</evidence>
<sequence length="166" mass="19145">AIKTYFYSQKRKEKNRQAGVSDQVLKRQRRLQRRHEKAARRRKAVKVSTTISEEDKSRYLGAIQACYMSSDDSASDSEAEEGEHREGDDEAEATTVKRKKFLTKKLPWRSTELEDLVKSLDRKSSRRRSSKAAAMMTRRESSENASERLAPQDAPQWAIRLPPLTT</sequence>
<keyword evidence="3" id="KW-1185">Reference proteome</keyword>
<gene>
    <name evidence="2" type="ORF">PLOB_00024710</name>
</gene>
<feature type="compositionally biased region" description="Basic and acidic residues" evidence="1">
    <location>
        <begin position="137"/>
        <end position="146"/>
    </location>
</feature>
<feature type="region of interest" description="Disordered" evidence="1">
    <location>
        <begin position="113"/>
        <end position="166"/>
    </location>
</feature>
<dbReference type="EMBL" id="CALNXK010000298">
    <property type="protein sequence ID" value="CAH3181488.1"/>
    <property type="molecule type" value="Genomic_DNA"/>
</dbReference>
<accession>A0ABN8RVJ0</accession>
<evidence type="ECO:0000256" key="1">
    <source>
        <dbReference type="SAM" id="MobiDB-lite"/>
    </source>
</evidence>
<name>A0ABN8RVJ0_9CNID</name>
<feature type="region of interest" description="Disordered" evidence="1">
    <location>
        <begin position="70"/>
        <end position="97"/>
    </location>
</feature>